<gene>
    <name evidence="1" type="ORF">TheveDRAFT_1709</name>
</gene>
<dbReference type="STRING" id="926567.TheveDRAFT_1709"/>
<dbReference type="RefSeq" id="WP_006584321.1">
    <property type="nucleotide sequence ID" value="NZ_CM001377.1"/>
</dbReference>
<evidence type="ECO:0000313" key="1">
    <source>
        <dbReference type="EMBL" id="EHM10827.1"/>
    </source>
</evidence>
<dbReference type="Proteomes" id="UP000005730">
    <property type="component" value="Chromosome"/>
</dbReference>
<proteinExistence type="predicted"/>
<dbReference type="InterPro" id="IPR047794">
    <property type="entry name" value="C45_proenzyme-like"/>
</dbReference>
<evidence type="ECO:0000313" key="2">
    <source>
        <dbReference type="Proteomes" id="UP000005730"/>
    </source>
</evidence>
<evidence type="ECO:0008006" key="3">
    <source>
        <dbReference type="Google" id="ProtNLM"/>
    </source>
</evidence>
<dbReference type="eggNOG" id="ENOG5032Q1B">
    <property type="taxonomic scope" value="Bacteria"/>
</dbReference>
<sequence>MTYRRQDVGVFKVISLEGSWRDMGRAYGESMRQELLDFYRLGVEEHLMGQLGRSQEDLKALGGGFFRCYPHRFKEFVRGMAEGSGMELWRHLALGALEVAAVESLVGHCSCVAAWGEYTGGGPLVVGRNYDYLPRFKDYGRFINALCLRPADGSVPVCIVGYIGTFYVTTALNGAGLFLELNNGMPSGGDLWYQNRIPNTLSLLSFLLDSSSLEEMEAHFLSVRAAFASVVTVCDEDLARCYEWPVFDVKSSPVVRPGLLVATNHFTNPNWGLPEPRDERSWYSVTRRNNLINLADNLKGGIDEDVMREILDTRIEDLGATSDYTVYQVVGSPKNRRLWLKVPHLTGWTRLDLAEHLGV</sequence>
<keyword evidence="2" id="KW-1185">Reference proteome</keyword>
<dbReference type="AlphaFoldDB" id="H0UQS4"/>
<reference evidence="1 2" key="1">
    <citation type="submission" date="2011-10" db="EMBL/GenBank/DDBJ databases">
        <title>The Noncontiguous Finished genome of Thermanaerovibrio velox DSM 12556.</title>
        <authorList>
            <consortium name="US DOE Joint Genome Institute (JGI-PGF)"/>
            <person name="Lucas S."/>
            <person name="Copeland A."/>
            <person name="Lapidus A."/>
            <person name="Glavina del Rio T."/>
            <person name="Dalin E."/>
            <person name="Tice H."/>
            <person name="Bruce D."/>
            <person name="Goodwin L."/>
            <person name="Pitluck S."/>
            <person name="Peters L."/>
            <person name="Mikhailova N."/>
            <person name="Teshima H."/>
            <person name="Kyrpides N."/>
            <person name="Mavromatis K."/>
            <person name="Ivanova N."/>
            <person name="Markowitz V."/>
            <person name="Cheng J.-F."/>
            <person name="Hugenholtz P."/>
            <person name="Woyke T."/>
            <person name="Wu D."/>
            <person name="Spring S."/>
            <person name="Brambilla E.-M."/>
            <person name="Klenk H.-P."/>
            <person name="Eisen J.A."/>
        </authorList>
    </citation>
    <scope>NUCLEOTIDE SEQUENCE [LARGE SCALE GENOMIC DNA]</scope>
    <source>
        <strain evidence="1 2">DSM 12556</strain>
    </source>
</reference>
<dbReference type="NCBIfam" id="NF040521">
    <property type="entry name" value="C45_proenzyme"/>
    <property type="match status" value="1"/>
</dbReference>
<name>H0UQS4_9BACT</name>
<dbReference type="Gene3D" id="3.60.60.10">
    <property type="entry name" value="Penicillin V Acylase, Chain A"/>
    <property type="match status" value="1"/>
</dbReference>
<dbReference type="OrthoDB" id="8617387at2"/>
<dbReference type="EMBL" id="CM001377">
    <property type="protein sequence ID" value="EHM10827.1"/>
    <property type="molecule type" value="Genomic_DNA"/>
</dbReference>
<organism evidence="1 2">
    <name type="scientific">Thermanaerovibrio velox DSM 12556</name>
    <dbReference type="NCBI Taxonomy" id="926567"/>
    <lineage>
        <taxon>Bacteria</taxon>
        <taxon>Thermotogati</taxon>
        <taxon>Synergistota</taxon>
        <taxon>Synergistia</taxon>
        <taxon>Synergistales</taxon>
        <taxon>Synergistaceae</taxon>
        <taxon>Thermanaerovibrio</taxon>
    </lineage>
</organism>
<accession>H0UQS4</accession>
<protein>
    <recommendedName>
        <fullName evidence="3">Acyl-coenzyme A:6-aminopenicillanic acid acyl-transferase</fullName>
    </recommendedName>
</protein>
<dbReference type="HOGENOM" id="CLU_771464_0_0_0"/>